<dbReference type="GO" id="GO:0016020">
    <property type="term" value="C:membrane"/>
    <property type="evidence" value="ECO:0007669"/>
    <property type="project" value="UniProtKB-SubCell"/>
</dbReference>
<dbReference type="PANTHER" id="PTHR24002:SF3">
    <property type="entry name" value="SOLUTE CARRIER FAMILY 22 MEMBER 18"/>
    <property type="match status" value="1"/>
</dbReference>
<dbReference type="OrthoDB" id="440553at2759"/>
<accession>F2UBJ9</accession>
<keyword evidence="3 5" id="KW-1133">Transmembrane helix</keyword>
<evidence type="ECO:0000256" key="4">
    <source>
        <dbReference type="ARBA" id="ARBA00023136"/>
    </source>
</evidence>
<dbReference type="PROSITE" id="PS50850">
    <property type="entry name" value="MFS"/>
    <property type="match status" value="1"/>
</dbReference>
<name>F2UBJ9_SALR5</name>
<dbReference type="Proteomes" id="UP000007799">
    <property type="component" value="Unassembled WGS sequence"/>
</dbReference>
<evidence type="ECO:0000259" key="6">
    <source>
        <dbReference type="PROSITE" id="PS50850"/>
    </source>
</evidence>
<dbReference type="PANTHER" id="PTHR24002">
    <property type="entry name" value="SOLUTE CARRIER FAMILY 22 MEMBER 18"/>
    <property type="match status" value="1"/>
</dbReference>
<evidence type="ECO:0000256" key="1">
    <source>
        <dbReference type="ARBA" id="ARBA00004141"/>
    </source>
</evidence>
<dbReference type="EMBL" id="GL832967">
    <property type="protein sequence ID" value="EGD73865.1"/>
    <property type="molecule type" value="Genomic_DNA"/>
</dbReference>
<dbReference type="PRINTS" id="PR01035">
    <property type="entry name" value="TCRTETA"/>
</dbReference>
<feature type="domain" description="Major facilitator superfamily (MFS) profile" evidence="6">
    <location>
        <begin position="24"/>
        <end position="161"/>
    </location>
</feature>
<feature type="transmembrane region" description="Helical" evidence="5">
    <location>
        <begin position="89"/>
        <end position="111"/>
    </location>
</feature>
<evidence type="ECO:0000313" key="7">
    <source>
        <dbReference type="EMBL" id="EGD73865.1"/>
    </source>
</evidence>
<dbReference type="GO" id="GO:0022857">
    <property type="term" value="F:transmembrane transporter activity"/>
    <property type="evidence" value="ECO:0007669"/>
    <property type="project" value="InterPro"/>
</dbReference>
<dbReference type="GeneID" id="16074005"/>
<dbReference type="InterPro" id="IPR001958">
    <property type="entry name" value="Tet-R_TetA/multi-R_MdtG-like"/>
</dbReference>
<evidence type="ECO:0000256" key="5">
    <source>
        <dbReference type="SAM" id="Phobius"/>
    </source>
</evidence>
<keyword evidence="2 5" id="KW-0812">Transmembrane</keyword>
<keyword evidence="8" id="KW-1185">Reference proteome</keyword>
<dbReference type="KEGG" id="sre:PTSG_05560"/>
<dbReference type="SUPFAM" id="SSF103473">
    <property type="entry name" value="MFS general substrate transporter"/>
    <property type="match status" value="1"/>
</dbReference>
<feature type="transmembrane region" description="Helical" evidence="5">
    <location>
        <begin position="62"/>
        <end position="82"/>
    </location>
</feature>
<gene>
    <name evidence="7" type="ORF">PTSG_05560</name>
</gene>
<protein>
    <recommendedName>
        <fullName evidence="6">Major facilitator superfamily (MFS) profile domain-containing protein</fullName>
    </recommendedName>
</protein>
<feature type="transmembrane region" description="Helical" evidence="5">
    <location>
        <begin position="21"/>
        <end position="42"/>
    </location>
</feature>
<keyword evidence="4 5" id="KW-0472">Membrane</keyword>
<dbReference type="InterPro" id="IPR020846">
    <property type="entry name" value="MFS_dom"/>
</dbReference>
<comment type="subcellular location">
    <subcellularLocation>
        <location evidence="1">Membrane</location>
        <topology evidence="1">Multi-pass membrane protein</topology>
    </subcellularLocation>
</comment>
<dbReference type="InParanoid" id="F2UBJ9"/>
<dbReference type="Gene3D" id="1.20.1250.20">
    <property type="entry name" value="MFS general substrate transporter like domains"/>
    <property type="match status" value="1"/>
</dbReference>
<dbReference type="InterPro" id="IPR011701">
    <property type="entry name" value="MFS"/>
</dbReference>
<dbReference type="RefSeq" id="XP_004993428.1">
    <property type="nucleotide sequence ID" value="XM_004993371.1"/>
</dbReference>
<dbReference type="Pfam" id="PF07690">
    <property type="entry name" value="MFS_1"/>
    <property type="match status" value="1"/>
</dbReference>
<dbReference type="InterPro" id="IPR036259">
    <property type="entry name" value="MFS_trans_sf"/>
</dbReference>
<evidence type="ECO:0000313" key="8">
    <source>
        <dbReference type="Proteomes" id="UP000007799"/>
    </source>
</evidence>
<evidence type="ECO:0000256" key="3">
    <source>
        <dbReference type="ARBA" id="ARBA00022989"/>
    </source>
</evidence>
<dbReference type="AlphaFoldDB" id="F2UBJ9"/>
<evidence type="ECO:0000256" key="2">
    <source>
        <dbReference type="ARBA" id="ARBA00022692"/>
    </source>
</evidence>
<organism evidence="8">
    <name type="scientific">Salpingoeca rosetta (strain ATCC 50818 / BSB-021)</name>
    <dbReference type="NCBI Taxonomy" id="946362"/>
    <lineage>
        <taxon>Eukaryota</taxon>
        <taxon>Choanoflagellata</taxon>
        <taxon>Craspedida</taxon>
        <taxon>Salpingoecidae</taxon>
        <taxon>Salpingoeca</taxon>
    </lineage>
</organism>
<sequence>MAAGMRTEGDKDDKKARGDRSDAMAGFIFILGFLDVLLAGMMVPLMPGIVRSFGGGVATLGLLHTLQGASKLSSAFVFGWVIDKFGFRAAMLVSLAGCALAYLPIAFASSLGYVTLGKLLLGCFRQTTFVCEAIVARTKEVTARVRHACIRGEQNVIPLHV</sequence>
<proteinExistence type="predicted"/>
<reference evidence="7" key="1">
    <citation type="submission" date="2009-08" db="EMBL/GenBank/DDBJ databases">
        <title>Annotation of Salpingoeca rosetta.</title>
        <authorList>
            <consortium name="The Broad Institute Genome Sequencing Platform"/>
            <person name="Russ C."/>
            <person name="Cuomo C."/>
            <person name="Burger G."/>
            <person name="Gray M.W."/>
            <person name="Holland P.W.H."/>
            <person name="King N."/>
            <person name="Lang F.B.F."/>
            <person name="Roger A.J."/>
            <person name="Ruiz-Trillo I."/>
            <person name="Young S.K."/>
            <person name="Zeng Q."/>
            <person name="Gargeya S."/>
            <person name="Alvarado L."/>
            <person name="Berlin A."/>
            <person name="Chapman S.B."/>
            <person name="Chen Z."/>
            <person name="Freedman E."/>
            <person name="Gellesch M."/>
            <person name="Goldberg J."/>
            <person name="Griggs A."/>
            <person name="Gujja S."/>
            <person name="Heilman E."/>
            <person name="Heiman D."/>
            <person name="Howarth C."/>
            <person name="Mehta T."/>
            <person name="Neiman D."/>
            <person name="Pearson M."/>
            <person name="Roberts A."/>
            <person name="Saif S."/>
            <person name="Shea T."/>
            <person name="Shenoy N."/>
            <person name="Sisk P."/>
            <person name="Stolte C."/>
            <person name="Sykes S."/>
            <person name="White J."/>
            <person name="Yandava C."/>
            <person name="Haas B."/>
            <person name="Nusbaum C."/>
            <person name="Birren B."/>
        </authorList>
    </citation>
    <scope>NUCLEOTIDE SEQUENCE [LARGE SCALE GENOMIC DNA]</scope>
    <source>
        <strain evidence="7">ATCC 50818</strain>
    </source>
</reference>
<dbReference type="GO" id="GO:0005635">
    <property type="term" value="C:nuclear envelope"/>
    <property type="evidence" value="ECO:0007669"/>
    <property type="project" value="TreeGrafter"/>
</dbReference>